<reference evidence="6" key="1">
    <citation type="journal article" date="2020" name="Stud. Mycol.">
        <title>101 Dothideomycetes genomes: a test case for predicting lifestyles and emergence of pathogens.</title>
        <authorList>
            <person name="Haridas S."/>
            <person name="Albert R."/>
            <person name="Binder M."/>
            <person name="Bloem J."/>
            <person name="Labutti K."/>
            <person name="Salamov A."/>
            <person name="Andreopoulos B."/>
            <person name="Baker S."/>
            <person name="Barry K."/>
            <person name="Bills G."/>
            <person name="Bluhm B."/>
            <person name="Cannon C."/>
            <person name="Castanera R."/>
            <person name="Culley D."/>
            <person name="Daum C."/>
            <person name="Ezra D."/>
            <person name="Gonzalez J."/>
            <person name="Henrissat B."/>
            <person name="Kuo A."/>
            <person name="Liang C."/>
            <person name="Lipzen A."/>
            <person name="Lutzoni F."/>
            <person name="Magnuson J."/>
            <person name="Mondo S."/>
            <person name="Nolan M."/>
            <person name="Ohm R."/>
            <person name="Pangilinan J."/>
            <person name="Park H.-J."/>
            <person name="Ramirez L."/>
            <person name="Alfaro M."/>
            <person name="Sun H."/>
            <person name="Tritt A."/>
            <person name="Yoshinaga Y."/>
            <person name="Zwiers L.-H."/>
            <person name="Turgeon B."/>
            <person name="Goodwin S."/>
            <person name="Spatafora J."/>
            <person name="Crous P."/>
            <person name="Grigoriev I."/>
        </authorList>
    </citation>
    <scope>NUCLEOTIDE SEQUENCE</scope>
    <source>
        <strain evidence="6">CBS 675.92</strain>
    </source>
</reference>
<dbReference type="InterPro" id="IPR036770">
    <property type="entry name" value="Ankyrin_rpt-contain_sf"/>
</dbReference>
<dbReference type="Pfam" id="PF12796">
    <property type="entry name" value="Ank_2"/>
    <property type="match status" value="1"/>
</dbReference>
<keyword evidence="4" id="KW-0175">Coiled coil</keyword>
<dbReference type="PANTHER" id="PTHR24198:SF165">
    <property type="entry name" value="ANKYRIN REPEAT-CONTAINING PROTEIN-RELATED"/>
    <property type="match status" value="1"/>
</dbReference>
<dbReference type="PROSITE" id="PS50088">
    <property type="entry name" value="ANK_REPEAT"/>
    <property type="match status" value="4"/>
</dbReference>
<proteinExistence type="predicted"/>
<feature type="compositionally biased region" description="Basic and acidic residues" evidence="5">
    <location>
        <begin position="603"/>
        <end position="620"/>
    </location>
</feature>
<feature type="region of interest" description="Disordered" evidence="5">
    <location>
        <begin position="592"/>
        <end position="653"/>
    </location>
</feature>
<dbReference type="Gene3D" id="1.25.40.20">
    <property type="entry name" value="Ankyrin repeat-containing domain"/>
    <property type="match status" value="4"/>
</dbReference>
<feature type="repeat" description="ANK" evidence="3">
    <location>
        <begin position="688"/>
        <end position="711"/>
    </location>
</feature>
<evidence type="ECO:0000256" key="3">
    <source>
        <dbReference type="PROSITE-ProRule" id="PRU00023"/>
    </source>
</evidence>
<accession>A0A6A5TLQ8</accession>
<evidence type="ECO:0000256" key="1">
    <source>
        <dbReference type="ARBA" id="ARBA00022737"/>
    </source>
</evidence>
<evidence type="ECO:0000313" key="6">
    <source>
        <dbReference type="EMBL" id="KAF1952642.1"/>
    </source>
</evidence>
<evidence type="ECO:0000256" key="2">
    <source>
        <dbReference type="ARBA" id="ARBA00023043"/>
    </source>
</evidence>
<keyword evidence="7" id="KW-1185">Reference proteome</keyword>
<dbReference type="SUPFAM" id="SSF48403">
    <property type="entry name" value="Ankyrin repeat"/>
    <property type="match status" value="3"/>
</dbReference>
<evidence type="ECO:0000256" key="4">
    <source>
        <dbReference type="SAM" id="Coils"/>
    </source>
</evidence>
<protein>
    <submittedName>
        <fullName evidence="6">Ankyrin</fullName>
    </submittedName>
</protein>
<feature type="region of interest" description="Disordered" evidence="5">
    <location>
        <begin position="1712"/>
        <end position="1751"/>
    </location>
</feature>
<feature type="compositionally biased region" description="Acidic residues" evidence="5">
    <location>
        <begin position="626"/>
        <end position="645"/>
    </location>
</feature>
<feature type="repeat" description="ANK" evidence="3">
    <location>
        <begin position="1460"/>
        <end position="1492"/>
    </location>
</feature>
<dbReference type="SMART" id="SM00248">
    <property type="entry name" value="ANK"/>
    <property type="match status" value="10"/>
</dbReference>
<evidence type="ECO:0000256" key="5">
    <source>
        <dbReference type="SAM" id="MobiDB-lite"/>
    </source>
</evidence>
<feature type="repeat" description="ANK" evidence="3">
    <location>
        <begin position="568"/>
        <end position="600"/>
    </location>
</feature>
<feature type="repeat" description="ANK" evidence="3">
    <location>
        <begin position="535"/>
        <end position="567"/>
    </location>
</feature>
<dbReference type="OrthoDB" id="539213at2759"/>
<gene>
    <name evidence="6" type="ORF">CC80DRAFT_171750</name>
</gene>
<dbReference type="Pfam" id="PF00023">
    <property type="entry name" value="Ank"/>
    <property type="match status" value="2"/>
</dbReference>
<dbReference type="PROSITE" id="PS50297">
    <property type="entry name" value="ANK_REP_REGION"/>
    <property type="match status" value="4"/>
</dbReference>
<name>A0A6A5TLQ8_9PLEO</name>
<dbReference type="EMBL" id="ML977009">
    <property type="protein sequence ID" value="KAF1952642.1"/>
    <property type="molecule type" value="Genomic_DNA"/>
</dbReference>
<keyword evidence="1" id="KW-0677">Repeat</keyword>
<evidence type="ECO:0000313" key="7">
    <source>
        <dbReference type="Proteomes" id="UP000800035"/>
    </source>
</evidence>
<dbReference type="Proteomes" id="UP000800035">
    <property type="component" value="Unassembled WGS sequence"/>
</dbReference>
<dbReference type="InterPro" id="IPR002110">
    <property type="entry name" value="Ankyrin_rpt"/>
</dbReference>
<keyword evidence="2 3" id="KW-0040">ANK repeat</keyword>
<feature type="coiled-coil region" evidence="4">
    <location>
        <begin position="985"/>
        <end position="1021"/>
    </location>
</feature>
<organism evidence="6 7">
    <name type="scientific">Byssothecium circinans</name>
    <dbReference type="NCBI Taxonomy" id="147558"/>
    <lineage>
        <taxon>Eukaryota</taxon>
        <taxon>Fungi</taxon>
        <taxon>Dikarya</taxon>
        <taxon>Ascomycota</taxon>
        <taxon>Pezizomycotina</taxon>
        <taxon>Dothideomycetes</taxon>
        <taxon>Pleosporomycetidae</taxon>
        <taxon>Pleosporales</taxon>
        <taxon>Massarineae</taxon>
        <taxon>Massarinaceae</taxon>
        <taxon>Byssothecium</taxon>
    </lineage>
</organism>
<dbReference type="PANTHER" id="PTHR24198">
    <property type="entry name" value="ANKYRIN REPEAT AND PROTEIN KINASE DOMAIN-CONTAINING PROTEIN"/>
    <property type="match status" value="1"/>
</dbReference>
<sequence length="1770" mass="200001">MASPTVLPEVPVKHADFISHVSSHPTTPLSELLEPYKQYDAKLREVFAQEPTHSALSDPHLNIVPVFSGNEKDVKIRARDLDNETAEEKEKYVMSLKDWERLPSGTAAIVDNLPDFQQNFSLFSEASLVDLDWSNVVAAGSSVVTSLLPVPEKYKKSKRALRQYYHEILAPASDVDLFLYGLSEEDAVKKIVEIEKRIKDSILTETTTIRTKNAITIASQYPTRHVQIVLRIYKSVSEILTGFDVDCSCAAYDGKQVWAAPRALTAYMSQINTIDLTRRSPSYENRLSKYSHRGFEVYWPLLERSRIDPTIFERNFARTVGLARLLVLERLPSKTERDAYRDERRRERGRPAVNGYHYFPSRDNIKEKYEDEVAEWVDQEDVSDYHTFTIPYGEKYYAKKIEKLLYTKDLLLNAEWNKKEDREVNLHRHPAFFGHAEDVIHDCCGFCPKPVTPEEHDAAEEKAKVYVSGEISFIKDDAGRQAIGSFHPITDDDWTEMAYVGNTARLCQAIIDRDLEHVEDWLSQEGADPNCRDYTGRTPLHLAVVSSSPEIVRALIDHGARLVARLADGRTALHLVAARGNVVMLKLIMQKSEQNEEEEAEKEEARKRARMTERGSKNETKPVNPDGDDSDLEVVETNDESDDEVQSTTTGSFVKVKADEKKANSDLIPEEDEDDPDVYDVNVVAWDTKASPLHLAILNGHVEVVKELVQNFGADVLLPVKLLNDHDKSPRGAILTLVLSLNLPLEQAKLMTKTLLELGASSAQADTKQTTALHYISGQQPELLETLFEVDEPAAKRAINHLAVSGSYYSPSAESPLMSAICKGNALAALQLLDYGAAPNIEFKDWMKSVETQYEVQVSSRQSEQNKTEFEENTEQPIILAVQNELPGVASRLLEMGADPNTFPRQTRQALSRSWRHDPLESLLDIARKKITDLRNYKDSEKPNEPDLRVKEGVDYLAGINEGSYTYFVTNIRLIDAQKSDETDLKNYEHRLKVYNERKGIAEKKEALEVMAKEFEKLEKILVGKGGKTFEELHPDAHDKLAGHNAHNTWNYGYNPAPKKPFEVEYGFNVHNLTDEMREAYVKLFQAVWENDLNTVKALTLASWGSNNNAPLKIAVSDTERNNPFSIAVLRGHLDLARALVDISYAQYQPPKEEKPKRYRLANEDEDDASDTSEVGVFEEIVDDKFTIDNIGEVQTQVKSTTTPLHFISMDASVWEYAKMFLADKEYTYGLYDRKVENYGTRSLQSWAILTNNKPLFSFLLDLDVEWADRLAIGLDGSSGIPSFSASDFELAIKYGRIEILAEMIKHGGAGMELESLVKKSGVKYREKPKYYQGLSVHGKKRSDWVSAARGEYVRGVSDSSPPLLQAAFNGALTSVEWFFSDTPLRHYLDFAEAYKDDKFISHLNKNAGGYEKVLRKWLGARRELALHCAVMATPGEETTKLIKYLLRAMPGSLEVKSIDGLTPLSLAISLRRLDAAKLLIEAGADQTVRNNNGRNILHLLLCSAYTMSPISDEKVLQPFLDLIDKRLVTSLLTERCSLDPGSLTPIAFWLHQSSQDIDVLRTLLEFAAFTNNAHLELLDGAGDTPLHWIVKSRHQSWVELILEFRPDLLFRENSVGRTPFELAEDAYTYECVSYAPNVTGNHTQRSLVDQAAETFVKDYKQPATVDKESVWRVCRHWVAKADGNQKRRIVSLIEANEVAKRLADRREGTLAGNSGRRYGGCPRRRARDEEGYNAESDAGSEDGDAQEDVKDEVRQWYHSAVVEVNPLWR</sequence>